<dbReference type="GO" id="GO:0004553">
    <property type="term" value="F:hydrolase activity, hydrolyzing O-glycosyl compounds"/>
    <property type="evidence" value="ECO:0007669"/>
    <property type="project" value="InterPro"/>
</dbReference>
<reference evidence="3 4" key="1">
    <citation type="journal article" date="2016" name="Mol. Biol. Evol.">
        <title>Comparative Genomics of Early-Diverging Mushroom-Forming Fungi Provides Insights into the Origins of Lignocellulose Decay Capabilities.</title>
        <authorList>
            <person name="Nagy L.G."/>
            <person name="Riley R."/>
            <person name="Tritt A."/>
            <person name="Adam C."/>
            <person name="Daum C."/>
            <person name="Floudas D."/>
            <person name="Sun H."/>
            <person name="Yadav J.S."/>
            <person name="Pangilinan J."/>
            <person name="Larsson K.H."/>
            <person name="Matsuura K."/>
            <person name="Barry K."/>
            <person name="Labutti K."/>
            <person name="Kuo R."/>
            <person name="Ohm R.A."/>
            <person name="Bhattacharya S.S."/>
            <person name="Shirouzu T."/>
            <person name="Yoshinaga Y."/>
            <person name="Martin F.M."/>
            <person name="Grigoriev I.V."/>
            <person name="Hibbett D.S."/>
        </authorList>
    </citation>
    <scope>NUCLEOTIDE SEQUENCE [LARGE SCALE GENOMIC DNA]</scope>
    <source>
        <strain evidence="3 4">93-53</strain>
    </source>
</reference>
<accession>A0A165E4S8</accession>
<dbReference type="InterPro" id="IPR000757">
    <property type="entry name" value="Beta-glucanase-like"/>
</dbReference>
<keyword evidence="3" id="KW-0378">Hydrolase</keyword>
<dbReference type="Gene3D" id="2.60.120.200">
    <property type="match status" value="2"/>
</dbReference>
<dbReference type="Pfam" id="PF26113">
    <property type="entry name" value="GH16_XgeA"/>
    <property type="match status" value="2"/>
</dbReference>
<dbReference type="SUPFAM" id="SSF49899">
    <property type="entry name" value="Concanavalin A-like lectins/glucanases"/>
    <property type="match status" value="1"/>
</dbReference>
<dbReference type="GeneID" id="63829624"/>
<dbReference type="PANTHER" id="PTHR10963">
    <property type="entry name" value="GLYCOSYL HYDROLASE-RELATED"/>
    <property type="match status" value="1"/>
</dbReference>
<dbReference type="OrthoDB" id="192832at2759"/>
<organism evidence="3 4">
    <name type="scientific">Laetiporus sulphureus 93-53</name>
    <dbReference type="NCBI Taxonomy" id="1314785"/>
    <lineage>
        <taxon>Eukaryota</taxon>
        <taxon>Fungi</taxon>
        <taxon>Dikarya</taxon>
        <taxon>Basidiomycota</taxon>
        <taxon>Agaricomycotina</taxon>
        <taxon>Agaricomycetes</taxon>
        <taxon>Polyporales</taxon>
        <taxon>Laetiporus</taxon>
    </lineage>
</organism>
<evidence type="ECO:0000313" key="4">
    <source>
        <dbReference type="Proteomes" id="UP000076871"/>
    </source>
</evidence>
<feature type="signal peptide" evidence="1">
    <location>
        <begin position="1"/>
        <end position="20"/>
    </location>
</feature>
<dbReference type="InterPro" id="IPR013320">
    <property type="entry name" value="ConA-like_dom_sf"/>
</dbReference>
<dbReference type="EMBL" id="KV427625">
    <property type="protein sequence ID" value="KZT06239.1"/>
    <property type="molecule type" value="Genomic_DNA"/>
</dbReference>
<feature type="chain" id="PRO_5007856990" evidence="1">
    <location>
        <begin position="21"/>
        <end position="341"/>
    </location>
</feature>
<dbReference type="PROSITE" id="PS51762">
    <property type="entry name" value="GH16_2"/>
    <property type="match status" value="1"/>
</dbReference>
<name>A0A165E4S8_9APHY</name>
<dbReference type="InParanoid" id="A0A165E4S8"/>
<keyword evidence="1" id="KW-0732">Signal</keyword>
<dbReference type="Proteomes" id="UP000076871">
    <property type="component" value="Unassembled WGS sequence"/>
</dbReference>
<keyword evidence="4" id="KW-1185">Reference proteome</keyword>
<dbReference type="CDD" id="cd02181">
    <property type="entry name" value="GH16_fungal_Lam16A_glucanase"/>
    <property type="match status" value="1"/>
</dbReference>
<evidence type="ECO:0000259" key="2">
    <source>
        <dbReference type="PROSITE" id="PS51762"/>
    </source>
</evidence>
<evidence type="ECO:0000313" key="3">
    <source>
        <dbReference type="EMBL" id="KZT06239.1"/>
    </source>
</evidence>
<evidence type="ECO:0000256" key="1">
    <source>
        <dbReference type="SAM" id="SignalP"/>
    </source>
</evidence>
<gene>
    <name evidence="3" type="ORF">LAESUDRAFT_759435</name>
</gene>
<sequence>MWSALTSLLITSTLALRALAETWSIDATYIGQDFLNAWSFENITDPTGGRVTYVDQATALADNLTYVTDDTLIMRCDYTTVLTSDDPGRNSVRIKSNAQYNYHVTVHMPQGCATWPAAWETNDSDWPTAGEVDVVSARVLHGTPYATNKYTLSNLLDDAMLIEGVNSVTPNTISLHVGSTCAMPDSLNETGTPGSTDCDTYTDNNSGCSVQNPTDNSFGPDFNEAGGGWYAMERTADWVNVWFWTRDATDVPSDVSSGADSIDTSNWGTPIAYFPNTDCDIDSVFAANNIIFDLTLCGDWAGVASIYEAAGCSGTCDDFVNENPSAFSEAYWDVASVLVYT</sequence>
<protein>
    <submittedName>
        <fullName evidence="3">Glycoside hydrolase family 16 protein</fullName>
    </submittedName>
</protein>
<dbReference type="PANTHER" id="PTHR10963:SF24">
    <property type="entry name" value="GLYCOSIDASE C21B10.07-RELATED"/>
    <property type="match status" value="1"/>
</dbReference>
<dbReference type="GO" id="GO:0009251">
    <property type="term" value="P:glucan catabolic process"/>
    <property type="evidence" value="ECO:0007669"/>
    <property type="project" value="TreeGrafter"/>
</dbReference>
<dbReference type="RefSeq" id="XP_040763979.1">
    <property type="nucleotide sequence ID" value="XM_040912596.1"/>
</dbReference>
<feature type="domain" description="GH16" evidence="2">
    <location>
        <begin position="38"/>
        <end position="247"/>
    </location>
</feature>
<proteinExistence type="predicted"/>
<dbReference type="AlphaFoldDB" id="A0A165E4S8"/>
<dbReference type="InterPro" id="IPR050546">
    <property type="entry name" value="Glycosyl_Hydrlase_16"/>
</dbReference>
<dbReference type="STRING" id="1314785.A0A165E4S8"/>